<dbReference type="GO" id="GO:0047804">
    <property type="term" value="F:cysteine-S-conjugate beta-lyase activity"/>
    <property type="evidence" value="ECO:0007669"/>
    <property type="project" value="UniProtKB-EC"/>
</dbReference>
<keyword evidence="3" id="KW-0663">Pyridoxal phosphate</keyword>
<dbReference type="Gene3D" id="3.90.1150.10">
    <property type="entry name" value="Aspartate Aminotransferase, domain 1"/>
    <property type="match status" value="1"/>
</dbReference>
<dbReference type="Proteomes" id="UP001597497">
    <property type="component" value="Unassembled WGS sequence"/>
</dbReference>
<dbReference type="InterPro" id="IPR015422">
    <property type="entry name" value="PyrdxlP-dep_Trfase_small"/>
</dbReference>
<evidence type="ECO:0000313" key="7">
    <source>
        <dbReference type="EMBL" id="MFD2672661.1"/>
    </source>
</evidence>
<dbReference type="InterPro" id="IPR015421">
    <property type="entry name" value="PyrdxlP-dep_Trfase_major"/>
</dbReference>
<name>A0ABW5RC72_9BACL</name>
<evidence type="ECO:0000256" key="4">
    <source>
        <dbReference type="ARBA" id="ARBA00023239"/>
    </source>
</evidence>
<dbReference type="SUPFAM" id="SSF53383">
    <property type="entry name" value="PLP-dependent transferases"/>
    <property type="match status" value="1"/>
</dbReference>
<dbReference type="PANTHER" id="PTHR43525">
    <property type="entry name" value="PROTEIN MALY"/>
    <property type="match status" value="1"/>
</dbReference>
<gene>
    <name evidence="7" type="ORF">ACFSUC_13925</name>
</gene>
<dbReference type="PANTHER" id="PTHR43525:SF1">
    <property type="entry name" value="PROTEIN MALY"/>
    <property type="match status" value="1"/>
</dbReference>
<dbReference type="RefSeq" id="WP_379930227.1">
    <property type="nucleotide sequence ID" value="NZ_JBHUMM010000043.1"/>
</dbReference>
<evidence type="ECO:0000259" key="6">
    <source>
        <dbReference type="Pfam" id="PF00155"/>
    </source>
</evidence>
<dbReference type="EMBL" id="JBHUMM010000043">
    <property type="protein sequence ID" value="MFD2672661.1"/>
    <property type="molecule type" value="Genomic_DNA"/>
</dbReference>
<dbReference type="CDD" id="cd00609">
    <property type="entry name" value="AAT_like"/>
    <property type="match status" value="1"/>
</dbReference>
<evidence type="ECO:0000256" key="5">
    <source>
        <dbReference type="ARBA" id="ARBA00037974"/>
    </source>
</evidence>
<dbReference type="InterPro" id="IPR015424">
    <property type="entry name" value="PyrdxlP-dep_Trfase"/>
</dbReference>
<keyword evidence="4 7" id="KW-0456">Lyase</keyword>
<proteinExistence type="inferred from homology"/>
<comment type="similarity">
    <text evidence="5">Belongs to the class-II pyridoxal-phosphate-dependent aminotransferase family. MalY/PatB cystathionine beta-lyase subfamily.</text>
</comment>
<dbReference type="EC" id="4.4.1.13" evidence="2"/>
<evidence type="ECO:0000313" key="8">
    <source>
        <dbReference type="Proteomes" id="UP001597497"/>
    </source>
</evidence>
<dbReference type="InterPro" id="IPR051798">
    <property type="entry name" value="Class-II_PLP-Dep_Aminotrans"/>
</dbReference>
<dbReference type="Pfam" id="PF00155">
    <property type="entry name" value="Aminotran_1_2"/>
    <property type="match status" value="1"/>
</dbReference>
<evidence type="ECO:0000256" key="1">
    <source>
        <dbReference type="ARBA" id="ARBA00001933"/>
    </source>
</evidence>
<dbReference type="InterPro" id="IPR004839">
    <property type="entry name" value="Aminotransferase_I/II_large"/>
</dbReference>
<accession>A0ABW5RC72</accession>
<organism evidence="7 8">
    <name type="scientific">Marinicrinis sediminis</name>
    <dbReference type="NCBI Taxonomy" id="1652465"/>
    <lineage>
        <taxon>Bacteria</taxon>
        <taxon>Bacillati</taxon>
        <taxon>Bacillota</taxon>
        <taxon>Bacilli</taxon>
        <taxon>Bacillales</taxon>
        <taxon>Paenibacillaceae</taxon>
    </lineage>
</organism>
<evidence type="ECO:0000256" key="2">
    <source>
        <dbReference type="ARBA" id="ARBA00012224"/>
    </source>
</evidence>
<dbReference type="Gene3D" id="3.40.640.10">
    <property type="entry name" value="Type I PLP-dependent aspartate aminotransferase-like (Major domain)"/>
    <property type="match status" value="1"/>
</dbReference>
<comment type="cofactor">
    <cofactor evidence="1">
        <name>pyridoxal 5'-phosphate</name>
        <dbReference type="ChEBI" id="CHEBI:597326"/>
    </cofactor>
</comment>
<sequence length="390" mass="44609">MKTNFDQIINRKQTHSYKWDQSEKLFGDPDLLPLWVADMDFECPPAVKEAVMKRAEHGVYGYTFRPDSYYPAITSWFERRHDWKLEESWLTDSPGIVTSLSLAVELFSSPGSAVILQSPVYYPFYDVIRMNGRKVAKNPLVLKDGRYEIDFEHLEQLMKDGAKLFLLCSPHNPGGRVWEKEELARIGALCEQYGVLVVSDEIHCDLVYEGKKHIPYASISEEMAQHSLTCLAPTKTFNMPGLQSSFMVIPNPKLKRQFEMRIKTLSIHMMSYMAVDAVQAAYNEGEQWLDELLVYLKGNVDYAIAYLAEQLPQVKPMKPDGTYLLWLDCRGLDLDVPGLKDLMFKQARVAFNEGSMFGTEGEGFLRVNLACPRATLEEGLRRFCEAAKKQ</sequence>
<reference evidence="8" key="1">
    <citation type="journal article" date="2019" name="Int. J. Syst. Evol. Microbiol.">
        <title>The Global Catalogue of Microorganisms (GCM) 10K type strain sequencing project: providing services to taxonomists for standard genome sequencing and annotation.</title>
        <authorList>
            <consortium name="The Broad Institute Genomics Platform"/>
            <consortium name="The Broad Institute Genome Sequencing Center for Infectious Disease"/>
            <person name="Wu L."/>
            <person name="Ma J."/>
        </authorList>
    </citation>
    <scope>NUCLEOTIDE SEQUENCE [LARGE SCALE GENOMIC DNA]</scope>
    <source>
        <strain evidence="8">KCTC 33676</strain>
    </source>
</reference>
<dbReference type="InterPro" id="IPR027619">
    <property type="entry name" value="C-S_lyase_PatB-like"/>
</dbReference>
<protein>
    <recommendedName>
        <fullName evidence="2">cysteine-S-conjugate beta-lyase</fullName>
        <ecNumber evidence="2">4.4.1.13</ecNumber>
    </recommendedName>
</protein>
<dbReference type="NCBIfam" id="TIGR04350">
    <property type="entry name" value="C_S_lyase_PatB"/>
    <property type="match status" value="1"/>
</dbReference>
<keyword evidence="8" id="KW-1185">Reference proteome</keyword>
<evidence type="ECO:0000256" key="3">
    <source>
        <dbReference type="ARBA" id="ARBA00022898"/>
    </source>
</evidence>
<comment type="caution">
    <text evidence="7">The sequence shown here is derived from an EMBL/GenBank/DDBJ whole genome shotgun (WGS) entry which is preliminary data.</text>
</comment>
<feature type="domain" description="Aminotransferase class I/classII large" evidence="6">
    <location>
        <begin position="31"/>
        <end position="383"/>
    </location>
</feature>